<dbReference type="InterPro" id="IPR044878">
    <property type="entry name" value="UbiA_sf"/>
</dbReference>
<feature type="transmembrane region" description="Helical" evidence="5">
    <location>
        <begin position="288"/>
        <end position="307"/>
    </location>
</feature>
<dbReference type="EMBL" id="UINC01001951">
    <property type="protein sequence ID" value="SUZ91147.1"/>
    <property type="molecule type" value="Genomic_DNA"/>
</dbReference>
<feature type="transmembrane region" description="Helical" evidence="5">
    <location>
        <begin position="146"/>
        <end position="166"/>
    </location>
</feature>
<evidence type="ECO:0000256" key="4">
    <source>
        <dbReference type="ARBA" id="ARBA00023136"/>
    </source>
</evidence>
<evidence type="ECO:0000313" key="6">
    <source>
        <dbReference type="EMBL" id="SUZ91147.1"/>
    </source>
</evidence>
<name>A0A381RML0_9ZZZZ</name>
<dbReference type="InterPro" id="IPR000537">
    <property type="entry name" value="UbiA_prenyltransferase"/>
</dbReference>
<dbReference type="Pfam" id="PF01040">
    <property type="entry name" value="UbiA"/>
    <property type="match status" value="1"/>
</dbReference>
<reference evidence="6" key="1">
    <citation type="submission" date="2018-05" db="EMBL/GenBank/DDBJ databases">
        <authorList>
            <person name="Lanie J.A."/>
            <person name="Ng W.-L."/>
            <person name="Kazmierczak K.M."/>
            <person name="Andrzejewski T.M."/>
            <person name="Davidsen T.M."/>
            <person name="Wayne K.J."/>
            <person name="Tettelin H."/>
            <person name="Glass J.I."/>
            <person name="Rusch D."/>
            <person name="Podicherti R."/>
            <person name="Tsui H.-C.T."/>
            <person name="Winkler M.E."/>
        </authorList>
    </citation>
    <scope>NUCLEOTIDE SEQUENCE</scope>
</reference>
<protein>
    <recommendedName>
        <fullName evidence="7">Decaprenyl-phosphate phosphoribosyltransferase</fullName>
    </recommendedName>
</protein>
<dbReference type="NCBIfam" id="NF008978">
    <property type="entry name" value="PRK12324.1-4"/>
    <property type="match status" value="1"/>
</dbReference>
<dbReference type="GO" id="GO:0016765">
    <property type="term" value="F:transferase activity, transferring alkyl or aryl (other than methyl) groups"/>
    <property type="evidence" value="ECO:0007669"/>
    <property type="project" value="InterPro"/>
</dbReference>
<evidence type="ECO:0000256" key="2">
    <source>
        <dbReference type="ARBA" id="ARBA00022692"/>
    </source>
</evidence>
<feature type="transmembrane region" description="Helical" evidence="5">
    <location>
        <begin position="59"/>
        <end position="76"/>
    </location>
</feature>
<dbReference type="AlphaFoldDB" id="A0A381RML0"/>
<evidence type="ECO:0000256" key="1">
    <source>
        <dbReference type="ARBA" id="ARBA00004141"/>
    </source>
</evidence>
<evidence type="ECO:0008006" key="7">
    <source>
        <dbReference type="Google" id="ProtNLM"/>
    </source>
</evidence>
<gene>
    <name evidence="6" type="ORF">METZ01_LOCUS44001</name>
</gene>
<feature type="transmembrane region" description="Helical" evidence="5">
    <location>
        <begin position="210"/>
        <end position="236"/>
    </location>
</feature>
<keyword evidence="4 5" id="KW-0472">Membrane</keyword>
<organism evidence="6">
    <name type="scientific">marine metagenome</name>
    <dbReference type="NCBI Taxonomy" id="408172"/>
    <lineage>
        <taxon>unclassified sequences</taxon>
        <taxon>metagenomes</taxon>
        <taxon>ecological metagenomes</taxon>
    </lineage>
</organism>
<feature type="transmembrane region" description="Helical" evidence="5">
    <location>
        <begin position="97"/>
        <end position="118"/>
    </location>
</feature>
<feature type="transmembrane region" description="Helical" evidence="5">
    <location>
        <begin position="172"/>
        <end position="189"/>
    </location>
</feature>
<sequence>MAMTGVSPQSEARAGGLARDLLASLRPDQWTKNLIVFAGLVFSEQLFTPAATARSSGTFVIFCALSSAMYLVNDLRDRSRDRLHPGKATRPIADGRVPATVAFSLAGLLLASGISGAFLLGPRLGVVALSFAGLLSLYTLVLQEVVILDVLTIATGFVLRAVAGAVALAVPISQWLLVCTLLLALFLALTKRRQEVVALGAAATKHRPSLGRYSTGVLDQMVTIVAGATLVSYAVYTTGAETGGNFETNLLTLTIPFPIYGVLRYLMLVHDDRSDPGPSDILLRDRPLALCVVGWGLSVAVIIYRPFG</sequence>
<accession>A0A381RML0</accession>
<proteinExistence type="predicted"/>
<keyword evidence="2 5" id="KW-0812">Transmembrane</keyword>
<feature type="transmembrane region" description="Helical" evidence="5">
    <location>
        <begin position="248"/>
        <end position="267"/>
    </location>
</feature>
<comment type="subcellular location">
    <subcellularLocation>
        <location evidence="1">Membrane</location>
        <topology evidence="1">Multi-pass membrane protein</topology>
    </subcellularLocation>
</comment>
<dbReference type="CDD" id="cd13963">
    <property type="entry name" value="PT_UbiA_2"/>
    <property type="match status" value="1"/>
</dbReference>
<dbReference type="Gene3D" id="1.10.357.140">
    <property type="entry name" value="UbiA prenyltransferase"/>
    <property type="match status" value="1"/>
</dbReference>
<keyword evidence="3 5" id="KW-1133">Transmembrane helix</keyword>
<dbReference type="GO" id="GO:0016020">
    <property type="term" value="C:membrane"/>
    <property type="evidence" value="ECO:0007669"/>
    <property type="project" value="UniProtKB-SubCell"/>
</dbReference>
<dbReference type="NCBIfam" id="NF008977">
    <property type="entry name" value="PRK12324.1-2"/>
    <property type="match status" value="1"/>
</dbReference>
<evidence type="ECO:0000256" key="3">
    <source>
        <dbReference type="ARBA" id="ARBA00022989"/>
    </source>
</evidence>
<evidence type="ECO:0000256" key="5">
    <source>
        <dbReference type="SAM" id="Phobius"/>
    </source>
</evidence>